<accession>A0A8S1QII1</accession>
<evidence type="ECO:0008006" key="4">
    <source>
        <dbReference type="Google" id="ProtNLM"/>
    </source>
</evidence>
<keyword evidence="3" id="KW-1185">Reference proteome</keyword>
<name>A0A8S1QII1_PARPR</name>
<evidence type="ECO:0000313" key="3">
    <source>
        <dbReference type="Proteomes" id="UP000688137"/>
    </source>
</evidence>
<reference evidence="2" key="1">
    <citation type="submission" date="2021-01" db="EMBL/GenBank/DDBJ databases">
        <authorList>
            <consortium name="Genoscope - CEA"/>
            <person name="William W."/>
        </authorList>
    </citation>
    <scope>NUCLEOTIDE SEQUENCE</scope>
</reference>
<comment type="caution">
    <text evidence="2">The sequence shown here is derived from an EMBL/GenBank/DDBJ whole genome shotgun (WGS) entry which is preliminary data.</text>
</comment>
<dbReference type="AlphaFoldDB" id="A0A8S1QII1"/>
<sequence length="273" mass="29295">MIKIVLALFFVGCLGSSGQSSGQFYTSNQCTCEQLSFQSDCTTMGPQCTWDGTSCSTLDCDKITDSVACAANLKCMWTTTSSGTSCKPFTFCSQISGATQMQCLLSSNNCPFTNGTKCGSSNQLHSCSHFTASQYCEGYISQDGICMWRDGDGCTAAQNCTQLNQQECYLAKYGCKYTSNTCSQLLCSDYTTQQSCTFVMSVINKGDYQLCSWDSTAGKCSAAQNYGGLGQGNCYTTTLGTSRWVSTSTGGECLSCYAKIALAFITTLVMIMI</sequence>
<keyword evidence="1" id="KW-0732">Signal</keyword>
<dbReference type="OMA" id="CSWDSTA"/>
<protein>
    <recommendedName>
        <fullName evidence="4">Mini antigen</fullName>
    </recommendedName>
</protein>
<dbReference type="EMBL" id="CAJJDM010000164">
    <property type="protein sequence ID" value="CAD8114350.1"/>
    <property type="molecule type" value="Genomic_DNA"/>
</dbReference>
<gene>
    <name evidence="2" type="ORF">PPRIM_AZ9-3.1.T1590071</name>
</gene>
<evidence type="ECO:0000313" key="2">
    <source>
        <dbReference type="EMBL" id="CAD8114350.1"/>
    </source>
</evidence>
<feature type="chain" id="PRO_5035776351" description="Mini antigen" evidence="1">
    <location>
        <begin position="19"/>
        <end position="273"/>
    </location>
</feature>
<dbReference type="Proteomes" id="UP000688137">
    <property type="component" value="Unassembled WGS sequence"/>
</dbReference>
<feature type="signal peptide" evidence="1">
    <location>
        <begin position="1"/>
        <end position="18"/>
    </location>
</feature>
<organism evidence="2 3">
    <name type="scientific">Paramecium primaurelia</name>
    <dbReference type="NCBI Taxonomy" id="5886"/>
    <lineage>
        <taxon>Eukaryota</taxon>
        <taxon>Sar</taxon>
        <taxon>Alveolata</taxon>
        <taxon>Ciliophora</taxon>
        <taxon>Intramacronucleata</taxon>
        <taxon>Oligohymenophorea</taxon>
        <taxon>Peniculida</taxon>
        <taxon>Parameciidae</taxon>
        <taxon>Paramecium</taxon>
    </lineage>
</organism>
<proteinExistence type="predicted"/>
<evidence type="ECO:0000256" key="1">
    <source>
        <dbReference type="SAM" id="SignalP"/>
    </source>
</evidence>